<evidence type="ECO:0008006" key="3">
    <source>
        <dbReference type="Google" id="ProtNLM"/>
    </source>
</evidence>
<name>A0A2H0TFP8_9BACT</name>
<reference evidence="2" key="1">
    <citation type="submission" date="2017-09" db="EMBL/GenBank/DDBJ databases">
        <title>Depth-based differentiation of microbial function through sediment-hosted aquifers and enrichment of novel symbionts in the deep terrestrial subsurface.</title>
        <authorList>
            <person name="Probst A.J."/>
            <person name="Ladd B."/>
            <person name="Jarett J.K."/>
            <person name="Geller-Mcgrath D.E."/>
            <person name="Sieber C.M.K."/>
            <person name="Emerson J.B."/>
            <person name="Anantharaman K."/>
            <person name="Thomas B.C."/>
            <person name="Malmstrom R."/>
            <person name="Stieglmeier M."/>
            <person name="Klingl A."/>
            <person name="Woyke T."/>
            <person name="Ryan C.M."/>
            <person name="Banfield J.F."/>
        </authorList>
    </citation>
    <scope>NUCLEOTIDE SEQUENCE [LARGE SCALE GENOMIC DNA]</scope>
</reference>
<evidence type="ECO:0000313" key="1">
    <source>
        <dbReference type="EMBL" id="PIR70370.1"/>
    </source>
</evidence>
<sequence>MTMQYYHQIITEKSFKFLQELKKRYRFILIGGWAVFLYSHSLKSKDIDIIIDYSELGKIKEEFDVFKNNRLKKYEIKTGEFDVDIYLPHYSELGVDLEEIKKRTIIKEGFVVPPPEVLVLLKLFAFKERRGSPKGRKDELDIFSLMTLPEFDRNVYKKLVADFNFGSYHALFLDLLKQTTSVKELGLNEQKLAKIKKEISAKI</sequence>
<organism evidence="1 2">
    <name type="scientific">Candidatus Niyogibacteria bacterium CG10_big_fil_rev_8_21_14_0_10_42_19</name>
    <dbReference type="NCBI Taxonomy" id="1974725"/>
    <lineage>
        <taxon>Bacteria</taxon>
        <taxon>Candidatus Niyogiibacteriota</taxon>
    </lineage>
</organism>
<dbReference type="Proteomes" id="UP000229383">
    <property type="component" value="Unassembled WGS sequence"/>
</dbReference>
<dbReference type="SUPFAM" id="SSF81301">
    <property type="entry name" value="Nucleotidyltransferase"/>
    <property type="match status" value="1"/>
</dbReference>
<proteinExistence type="predicted"/>
<dbReference type="AlphaFoldDB" id="A0A2H0TFP8"/>
<dbReference type="EMBL" id="PFCN01000022">
    <property type="protein sequence ID" value="PIR70370.1"/>
    <property type="molecule type" value="Genomic_DNA"/>
</dbReference>
<protein>
    <recommendedName>
        <fullName evidence="3">Nucleotidyl transferase AbiEii/AbiGii toxin family protein</fullName>
    </recommendedName>
</protein>
<gene>
    <name evidence="1" type="ORF">COU46_01855</name>
</gene>
<dbReference type="InterPro" id="IPR043519">
    <property type="entry name" value="NT_sf"/>
</dbReference>
<accession>A0A2H0TFP8</accession>
<dbReference type="Gene3D" id="3.30.460.40">
    <property type="match status" value="1"/>
</dbReference>
<evidence type="ECO:0000313" key="2">
    <source>
        <dbReference type="Proteomes" id="UP000229383"/>
    </source>
</evidence>
<comment type="caution">
    <text evidence="1">The sequence shown here is derived from an EMBL/GenBank/DDBJ whole genome shotgun (WGS) entry which is preliminary data.</text>
</comment>